<dbReference type="InterPro" id="IPR051782">
    <property type="entry name" value="ABC_Transporter_VariousFunc"/>
</dbReference>
<dbReference type="PANTHER" id="PTHR42939">
    <property type="entry name" value="ABC TRANSPORTER ATP-BINDING PROTEIN ALBC-RELATED"/>
    <property type="match status" value="1"/>
</dbReference>
<protein>
    <submittedName>
        <fullName evidence="5">ABC transporter ATP-binding protein</fullName>
    </submittedName>
</protein>
<feature type="domain" description="ABC transporter" evidence="4">
    <location>
        <begin position="2"/>
        <end position="210"/>
    </location>
</feature>
<dbReference type="EMBL" id="CP054139">
    <property type="protein sequence ID" value="QKJ30646.1"/>
    <property type="molecule type" value="Genomic_DNA"/>
</dbReference>
<dbReference type="KEGG" id="mmab:HQ865_13075"/>
<dbReference type="SUPFAM" id="SSF52540">
    <property type="entry name" value="P-loop containing nucleoside triphosphate hydrolases"/>
    <property type="match status" value="1"/>
</dbReference>
<dbReference type="InterPro" id="IPR003439">
    <property type="entry name" value="ABC_transporter-like_ATP-bd"/>
</dbReference>
<dbReference type="SMART" id="SM00382">
    <property type="entry name" value="AAA"/>
    <property type="match status" value="1"/>
</dbReference>
<dbReference type="GO" id="GO:0016887">
    <property type="term" value="F:ATP hydrolysis activity"/>
    <property type="evidence" value="ECO:0007669"/>
    <property type="project" value="InterPro"/>
</dbReference>
<organism evidence="5 6">
    <name type="scientific">Mucilaginibacter mali</name>
    <dbReference type="NCBI Taxonomy" id="2740462"/>
    <lineage>
        <taxon>Bacteria</taxon>
        <taxon>Pseudomonadati</taxon>
        <taxon>Bacteroidota</taxon>
        <taxon>Sphingobacteriia</taxon>
        <taxon>Sphingobacteriales</taxon>
        <taxon>Sphingobacteriaceae</taxon>
        <taxon>Mucilaginibacter</taxon>
    </lineage>
</organism>
<evidence type="ECO:0000256" key="2">
    <source>
        <dbReference type="ARBA" id="ARBA00022741"/>
    </source>
</evidence>
<gene>
    <name evidence="5" type="ORF">HQ865_13075</name>
</gene>
<sequence length="210" mass="23304">MLHFQKFEKRYGNFPALKIDDLSIQPGIYWIKGVNGSGKSTLLKSIAGILSFQGDIILNDNISITKQPVAYRKLVNFAEAEPLFPEFLTGMEMISLFADAKGAPAGQAQQLIESMYMTGYVDRPVGSYSSGMLKKLSLLLAFLGRPDVILLDEPLITIDVASLKILYTWMAERHTQQGTSFLLTSHQPLDHDELPAATELLVQDQTLNLV</sequence>
<dbReference type="InterPro" id="IPR027417">
    <property type="entry name" value="P-loop_NTPase"/>
</dbReference>
<dbReference type="Pfam" id="PF00005">
    <property type="entry name" value="ABC_tran"/>
    <property type="match status" value="1"/>
</dbReference>
<name>A0A7D4Q1P9_9SPHI</name>
<evidence type="ECO:0000256" key="1">
    <source>
        <dbReference type="ARBA" id="ARBA00022448"/>
    </source>
</evidence>
<keyword evidence="2" id="KW-0547">Nucleotide-binding</keyword>
<dbReference type="AlphaFoldDB" id="A0A7D4Q1P9"/>
<dbReference type="PANTHER" id="PTHR42939:SF1">
    <property type="entry name" value="ABC TRANSPORTER ATP-BINDING PROTEIN ALBC-RELATED"/>
    <property type="match status" value="1"/>
</dbReference>
<evidence type="ECO:0000259" key="4">
    <source>
        <dbReference type="PROSITE" id="PS50893"/>
    </source>
</evidence>
<dbReference type="PROSITE" id="PS00211">
    <property type="entry name" value="ABC_TRANSPORTER_1"/>
    <property type="match status" value="1"/>
</dbReference>
<dbReference type="GO" id="GO:0005524">
    <property type="term" value="F:ATP binding"/>
    <property type="evidence" value="ECO:0007669"/>
    <property type="project" value="UniProtKB-KW"/>
</dbReference>
<keyword evidence="6" id="KW-1185">Reference proteome</keyword>
<dbReference type="InterPro" id="IPR017871">
    <property type="entry name" value="ABC_transporter-like_CS"/>
</dbReference>
<keyword evidence="3 5" id="KW-0067">ATP-binding</keyword>
<dbReference type="RefSeq" id="WP_173415319.1">
    <property type="nucleotide sequence ID" value="NZ_CP054139.1"/>
</dbReference>
<evidence type="ECO:0000313" key="6">
    <source>
        <dbReference type="Proteomes" id="UP000505355"/>
    </source>
</evidence>
<accession>A0A7D4Q1P9</accession>
<proteinExistence type="predicted"/>
<keyword evidence="1" id="KW-0813">Transport</keyword>
<evidence type="ECO:0000313" key="5">
    <source>
        <dbReference type="EMBL" id="QKJ30646.1"/>
    </source>
</evidence>
<dbReference type="Gene3D" id="3.40.50.300">
    <property type="entry name" value="P-loop containing nucleotide triphosphate hydrolases"/>
    <property type="match status" value="1"/>
</dbReference>
<reference evidence="5 6" key="1">
    <citation type="submission" date="2020-05" db="EMBL/GenBank/DDBJ databases">
        <title>Mucilaginibacter mali sp. nov.</title>
        <authorList>
            <person name="Kim H.S."/>
            <person name="Lee K.C."/>
            <person name="Suh M.K."/>
            <person name="Kim J.-S."/>
            <person name="Han K.-I."/>
            <person name="Eom M.K."/>
            <person name="Shin Y.K."/>
            <person name="Lee J.-S."/>
        </authorList>
    </citation>
    <scope>NUCLEOTIDE SEQUENCE [LARGE SCALE GENOMIC DNA]</scope>
    <source>
        <strain evidence="5 6">G2-14</strain>
    </source>
</reference>
<evidence type="ECO:0000256" key="3">
    <source>
        <dbReference type="ARBA" id="ARBA00022840"/>
    </source>
</evidence>
<dbReference type="PROSITE" id="PS50893">
    <property type="entry name" value="ABC_TRANSPORTER_2"/>
    <property type="match status" value="1"/>
</dbReference>
<dbReference type="InterPro" id="IPR003593">
    <property type="entry name" value="AAA+_ATPase"/>
</dbReference>
<dbReference type="Proteomes" id="UP000505355">
    <property type="component" value="Chromosome"/>
</dbReference>